<evidence type="ECO:0000313" key="2">
    <source>
        <dbReference type="EMBL" id="MBA1304464.1"/>
    </source>
</evidence>
<dbReference type="Proteomes" id="UP001138621">
    <property type="component" value="Unassembled WGS sequence"/>
</dbReference>
<comment type="caution">
    <text evidence="2">The sequence shown here is derived from an EMBL/GenBank/DDBJ whole genome shotgun (WGS) entry which is preliminary data.</text>
</comment>
<evidence type="ECO:0000313" key="3">
    <source>
        <dbReference type="Proteomes" id="UP001138621"/>
    </source>
</evidence>
<feature type="region of interest" description="Disordered" evidence="1">
    <location>
        <begin position="1"/>
        <end position="45"/>
    </location>
</feature>
<gene>
    <name evidence="2" type="ORF">G7024_08595</name>
</gene>
<dbReference type="RefSeq" id="WP_013982358.1">
    <property type="nucleotide sequence ID" value="NC_015740.1"/>
</dbReference>
<reference evidence="2" key="1">
    <citation type="submission" date="2020-02" db="EMBL/GenBank/DDBJ databases">
        <title>Synteny-based analysis reveals conserved mechanism for high triclosan tolerance in Pseudomonas, as well as instances of horizontal transfer.</title>
        <authorList>
            <person name="Mcfarland A.G."/>
            <person name="Bertucci H.K."/>
            <person name="Litmann E."/>
            <person name="Shen J."/>
            <person name="Huttenhower C."/>
            <person name="Hartmann E.M."/>
        </authorList>
    </citation>
    <scope>NUCLEOTIDE SEQUENCE</scope>
    <source>
        <strain evidence="2">109A1</strain>
    </source>
</reference>
<proteinExistence type="predicted"/>
<protein>
    <submittedName>
        <fullName evidence="2">Uncharacterized protein</fullName>
    </submittedName>
</protein>
<organism evidence="2 3">
    <name type="scientific">Stutzerimonas stutzeri</name>
    <name type="common">Pseudomonas stutzeri</name>
    <dbReference type="NCBI Taxonomy" id="316"/>
    <lineage>
        <taxon>Bacteria</taxon>
        <taxon>Pseudomonadati</taxon>
        <taxon>Pseudomonadota</taxon>
        <taxon>Gammaproteobacteria</taxon>
        <taxon>Pseudomonadales</taxon>
        <taxon>Pseudomonadaceae</taxon>
        <taxon>Stutzerimonas</taxon>
    </lineage>
</organism>
<feature type="compositionally biased region" description="Basic and acidic residues" evidence="1">
    <location>
        <begin position="1"/>
        <end position="22"/>
    </location>
</feature>
<evidence type="ECO:0000256" key="1">
    <source>
        <dbReference type="SAM" id="MobiDB-lite"/>
    </source>
</evidence>
<dbReference type="EMBL" id="JAAMRD010000005">
    <property type="protein sequence ID" value="MBA1304464.1"/>
    <property type="molecule type" value="Genomic_DNA"/>
</dbReference>
<accession>A0A4P1S9I6</accession>
<dbReference type="AlphaFoldDB" id="A0A4P1S9I6"/>
<dbReference type="GeneID" id="66820720"/>
<sequence>MNGEQHNDQPTKERDDVVRRPDEADEDQLDEAIEETFPASDPISP</sequence>
<name>A0A4P1S9I6_STUST</name>
<feature type="compositionally biased region" description="Acidic residues" evidence="1">
    <location>
        <begin position="23"/>
        <end position="34"/>
    </location>
</feature>
<dbReference type="KEGG" id="psz:PSTAB_1479"/>